<dbReference type="InterPro" id="IPR029057">
    <property type="entry name" value="PRTase-like"/>
</dbReference>
<dbReference type="Proteomes" id="UP000295717">
    <property type="component" value="Unassembled WGS sequence"/>
</dbReference>
<feature type="domain" description="Phosphoribosyltransferase" evidence="2">
    <location>
        <begin position="28"/>
        <end position="151"/>
    </location>
</feature>
<accession>A0A4R3N6H2</accession>
<evidence type="ECO:0000313" key="3">
    <source>
        <dbReference type="EMBL" id="TCT22693.1"/>
    </source>
</evidence>
<protein>
    <submittedName>
        <fullName evidence="3">Pyrimidine operon attenuation protein/uracil phosphoribosyltransferase</fullName>
    </submittedName>
</protein>
<dbReference type="PANTHER" id="PTHR11608:SF0">
    <property type="entry name" value="BIFUNCTIONAL PROTEIN PYRR"/>
    <property type="match status" value="1"/>
</dbReference>
<dbReference type="SUPFAM" id="SSF53271">
    <property type="entry name" value="PRTase-like"/>
    <property type="match status" value="1"/>
</dbReference>
<keyword evidence="4" id="KW-1185">Reference proteome</keyword>
<keyword evidence="3" id="KW-0328">Glycosyltransferase</keyword>
<name>A0A4R3N6H2_9GAMM</name>
<dbReference type="AlphaFoldDB" id="A0A4R3N6H2"/>
<organism evidence="3 4">
    <name type="scientific">Thiobaca trueperi</name>
    <dbReference type="NCBI Taxonomy" id="127458"/>
    <lineage>
        <taxon>Bacteria</taxon>
        <taxon>Pseudomonadati</taxon>
        <taxon>Pseudomonadota</taxon>
        <taxon>Gammaproteobacteria</taxon>
        <taxon>Chromatiales</taxon>
        <taxon>Chromatiaceae</taxon>
        <taxon>Thiobaca</taxon>
    </lineage>
</organism>
<dbReference type="InterPro" id="IPR000836">
    <property type="entry name" value="PRTase_dom"/>
</dbReference>
<dbReference type="CDD" id="cd06223">
    <property type="entry name" value="PRTases_typeI"/>
    <property type="match status" value="1"/>
</dbReference>
<dbReference type="PANTHER" id="PTHR11608">
    <property type="entry name" value="BIFUNCTIONAL PROTEIN PYRR"/>
    <property type="match status" value="1"/>
</dbReference>
<feature type="region of interest" description="Disordered" evidence="1">
    <location>
        <begin position="175"/>
        <end position="204"/>
    </location>
</feature>
<evidence type="ECO:0000256" key="1">
    <source>
        <dbReference type="SAM" id="MobiDB-lite"/>
    </source>
</evidence>
<dbReference type="NCBIfam" id="NF003545">
    <property type="entry name" value="PRK05205.1-1"/>
    <property type="match status" value="1"/>
</dbReference>
<evidence type="ECO:0000313" key="4">
    <source>
        <dbReference type="Proteomes" id="UP000295717"/>
    </source>
</evidence>
<gene>
    <name evidence="3" type="ORF">EDC35_10223</name>
</gene>
<proteinExistence type="predicted"/>
<dbReference type="Gene3D" id="3.40.50.2020">
    <property type="match status" value="1"/>
</dbReference>
<keyword evidence="3" id="KW-0808">Transferase</keyword>
<sequence>MTNVSVKKATIWKDTPDIDAAMVRMADELVALLARRGIADPLMIGIHTGGVWIAERLHARLGLGEPLGCLDISFYRDDFSRIGMHPEVKPSRLPVSVDDRHLILVDDVMHSGRTIRAALNVLFDYGRPASVILATLAERGGRELPIAPDVVGLHAHLEGDEEIRLTGPEPLRMMRGQIPGKPALKGADTGPDHSSNLDPVQDHP</sequence>
<dbReference type="Pfam" id="PF00156">
    <property type="entry name" value="Pribosyltran"/>
    <property type="match status" value="1"/>
</dbReference>
<dbReference type="GO" id="GO:0016757">
    <property type="term" value="F:glycosyltransferase activity"/>
    <property type="evidence" value="ECO:0007669"/>
    <property type="project" value="UniProtKB-KW"/>
</dbReference>
<dbReference type="EMBL" id="SMAO01000002">
    <property type="protein sequence ID" value="TCT22693.1"/>
    <property type="molecule type" value="Genomic_DNA"/>
</dbReference>
<dbReference type="InterPro" id="IPR050137">
    <property type="entry name" value="PyrR_bifunctional"/>
</dbReference>
<reference evidence="3 4" key="1">
    <citation type="submission" date="2019-03" db="EMBL/GenBank/DDBJ databases">
        <title>Genomic Encyclopedia of Type Strains, Phase IV (KMG-IV): sequencing the most valuable type-strain genomes for metagenomic binning, comparative biology and taxonomic classification.</title>
        <authorList>
            <person name="Goeker M."/>
        </authorList>
    </citation>
    <scope>NUCLEOTIDE SEQUENCE [LARGE SCALE GENOMIC DNA]</scope>
    <source>
        <strain evidence="3 4">DSM 13587</strain>
    </source>
</reference>
<comment type="caution">
    <text evidence="3">The sequence shown here is derived from an EMBL/GenBank/DDBJ whole genome shotgun (WGS) entry which is preliminary data.</text>
</comment>
<evidence type="ECO:0000259" key="2">
    <source>
        <dbReference type="Pfam" id="PF00156"/>
    </source>
</evidence>